<sequence>MEVNSPMVTAAPDLEWITTPSWMFELAPMMIGSMAPCSLTSSARITA</sequence>
<proteinExistence type="predicted"/>
<evidence type="ECO:0000313" key="2">
    <source>
        <dbReference type="Proteomes" id="UP000268048"/>
    </source>
</evidence>
<evidence type="ECO:0000313" key="1">
    <source>
        <dbReference type="EMBL" id="AZE52121.1"/>
    </source>
</evidence>
<protein>
    <submittedName>
        <fullName evidence="1">Uncharacterized protein</fullName>
    </submittedName>
</protein>
<accession>A0A3G7TZ21</accession>
<organism evidence="1 2">
    <name type="scientific">Pseudomonas chlororaphis</name>
    <dbReference type="NCBI Taxonomy" id="587753"/>
    <lineage>
        <taxon>Bacteria</taxon>
        <taxon>Pseudomonadati</taxon>
        <taxon>Pseudomonadota</taxon>
        <taxon>Gammaproteobacteria</taxon>
        <taxon>Pseudomonadales</taxon>
        <taxon>Pseudomonadaceae</taxon>
        <taxon>Pseudomonas</taxon>
    </lineage>
</organism>
<gene>
    <name evidence="1" type="ORF">C4K04_6493</name>
</gene>
<dbReference type="AlphaFoldDB" id="A0A3G7TZ21"/>
<name>A0A3G7TZ21_9PSED</name>
<reference evidence="1 2" key="1">
    <citation type="submission" date="2018-03" db="EMBL/GenBank/DDBJ databases">
        <title>Diversity of phytobeneficial traits revealed by whole-genome analysis of worldwide-isolated phenazine-producing Pseudomonas spp.</title>
        <authorList>
            <person name="Biessy A."/>
            <person name="Novinscak A."/>
            <person name="Blom J."/>
            <person name="Leger G."/>
            <person name="Thomashow L.S."/>
            <person name="Cazorla F.M."/>
            <person name="Josic D."/>
            <person name="Filion M."/>
        </authorList>
    </citation>
    <scope>NUCLEOTIDE SEQUENCE [LARGE SCALE GENOMIC DNA]</scope>
    <source>
        <strain evidence="1 2">B25</strain>
    </source>
</reference>
<dbReference type="Proteomes" id="UP000268048">
    <property type="component" value="Chromosome"/>
</dbReference>
<dbReference type="EMBL" id="CP027753">
    <property type="protein sequence ID" value="AZE52121.1"/>
    <property type="molecule type" value="Genomic_DNA"/>
</dbReference>